<dbReference type="InterPro" id="IPR016084">
    <property type="entry name" value="Haem_Oase-like_multi-hlx"/>
</dbReference>
<organism evidence="1 2">
    <name type="scientific">Croceicoccus naphthovorans</name>
    <dbReference type="NCBI Taxonomy" id="1348774"/>
    <lineage>
        <taxon>Bacteria</taxon>
        <taxon>Pseudomonadati</taxon>
        <taxon>Pseudomonadota</taxon>
        <taxon>Alphaproteobacteria</taxon>
        <taxon>Sphingomonadales</taxon>
        <taxon>Erythrobacteraceae</taxon>
        <taxon>Croceicoccus</taxon>
    </lineage>
</organism>
<dbReference type="EMBL" id="CP011770">
    <property type="protein sequence ID" value="AKM11896.1"/>
    <property type="molecule type" value="Genomic_DNA"/>
</dbReference>
<dbReference type="PATRIC" id="fig|1348774.3.peg.3208"/>
<name>A0A0G3XMN0_9SPHN</name>
<evidence type="ECO:0000313" key="1">
    <source>
        <dbReference type="EMBL" id="AKM11896.1"/>
    </source>
</evidence>
<sequence length="177" mass="19146">MALRDATQAEHGATEDAFALFDLTRRGHYRAFLTAHAMALPRFELAVTGQGWSGWQPRLPALADDLAALHAPLPAPMIAPRVSPVAAWGVQYVIEGSRLGGRLLSERIPQGAPSFYLSASPDMSVRWQAFCSALERAGAEEGPAWLDEVTNAAIETFRVFRRAADVAAAQAFAEDNL</sequence>
<dbReference type="STRING" id="1348774.AB433_15240"/>
<evidence type="ECO:0000313" key="2">
    <source>
        <dbReference type="Proteomes" id="UP000035287"/>
    </source>
</evidence>
<evidence type="ECO:0008006" key="3">
    <source>
        <dbReference type="Google" id="ProtNLM"/>
    </source>
</evidence>
<dbReference type="SUPFAM" id="SSF48613">
    <property type="entry name" value="Heme oxygenase-like"/>
    <property type="match status" value="1"/>
</dbReference>
<dbReference type="CDD" id="cd19166">
    <property type="entry name" value="HemeO-bac"/>
    <property type="match status" value="1"/>
</dbReference>
<dbReference type="Proteomes" id="UP000035287">
    <property type="component" value="Chromosome"/>
</dbReference>
<protein>
    <recommendedName>
        <fullName evidence="3">Heme oxygenase</fullName>
    </recommendedName>
</protein>
<gene>
    <name evidence="1" type="ORF">AB433_15240</name>
</gene>
<dbReference type="Gene3D" id="1.20.910.10">
    <property type="entry name" value="Heme oxygenase-like"/>
    <property type="match status" value="1"/>
</dbReference>
<proteinExistence type="predicted"/>
<dbReference type="KEGG" id="cna:AB433_15240"/>
<reference evidence="1 2" key="1">
    <citation type="submission" date="2015-06" db="EMBL/GenBank/DDBJ databases">
        <authorList>
            <person name="Zeng Y."/>
            <person name="Huang Y."/>
        </authorList>
    </citation>
    <scope>NUCLEOTIDE SEQUENCE [LARGE SCALE GENOMIC DNA]</scope>
    <source>
        <strain evidence="1 2">PQ-2</strain>
    </source>
</reference>
<dbReference type="AlphaFoldDB" id="A0A0G3XMN0"/>
<accession>A0A0G3XMN0</accession>
<keyword evidence="2" id="KW-1185">Reference proteome</keyword>